<organism evidence="2">
    <name type="scientific">Microvirga ossetica</name>
    <dbReference type="NCBI Taxonomy" id="1882682"/>
    <lineage>
        <taxon>Bacteria</taxon>
        <taxon>Pseudomonadati</taxon>
        <taxon>Pseudomonadota</taxon>
        <taxon>Alphaproteobacteria</taxon>
        <taxon>Hyphomicrobiales</taxon>
        <taxon>Methylobacteriaceae</taxon>
        <taxon>Microvirga</taxon>
    </lineage>
</organism>
<dbReference type="AlphaFoldDB" id="A0A1B2ELU5"/>
<name>A0A1B2ELU5_9HYPH</name>
<dbReference type="OrthoDB" id="8020809at2"/>
<dbReference type="InterPro" id="IPR054189">
    <property type="entry name" value="DUF6894"/>
</dbReference>
<accession>A0A1B2ELU5</accession>
<protein>
    <recommendedName>
        <fullName evidence="1">DUF6894 domain-containing protein</fullName>
    </recommendedName>
</protein>
<feature type="domain" description="DUF6894" evidence="1">
    <location>
        <begin position="53"/>
        <end position="123"/>
    </location>
</feature>
<dbReference type="EMBL" id="CP016616">
    <property type="protein sequence ID" value="ANY80919.1"/>
    <property type="molecule type" value="Genomic_DNA"/>
</dbReference>
<evidence type="ECO:0000313" key="2">
    <source>
        <dbReference type="EMBL" id="ANY80919.1"/>
    </source>
</evidence>
<gene>
    <name evidence="2" type="ORF">BB934_24045</name>
</gene>
<sequence>MLSSLIAVLSVRRGNIGAEPARLKAALKERQRADTRFDDPFTCLDRFITPMPRFYFDLLLGSDFNRDEVGYEIDSLRAAEIEAVRTAADLMRDRLLKMQSATPDGVRIEVTDEHRQPVLTVTVSIEVERAGPMPPTCQGRACLSIAVPKAVEYRRQAQAIRTIVEKIAIDEAREQLLETAEHLEELANEAECKAYADGSKLQPRSDA</sequence>
<proteinExistence type="predicted"/>
<dbReference type="RefSeq" id="WP_099511989.1">
    <property type="nucleotide sequence ID" value="NZ_CP016616.1"/>
</dbReference>
<evidence type="ECO:0000259" key="1">
    <source>
        <dbReference type="Pfam" id="PF21834"/>
    </source>
</evidence>
<dbReference type="Pfam" id="PF21834">
    <property type="entry name" value="DUF6894"/>
    <property type="match status" value="1"/>
</dbReference>
<reference evidence="2" key="1">
    <citation type="submission" date="2016-07" db="EMBL/GenBank/DDBJ databases">
        <title>Microvirga ossetica sp. nov. a new species of rhizobia isolated from root nodules of the legume species Vicia alpestris Steven originated from North Ossetia region in the Caucasus.</title>
        <authorList>
            <person name="Safronova V.I."/>
            <person name="Kuznetsova I.G."/>
            <person name="Sazanova A.L."/>
            <person name="Belimov A."/>
            <person name="Andronov E."/>
            <person name="Osledkin Y.S."/>
            <person name="Onishchuk O.P."/>
            <person name="Kurchak O.N."/>
            <person name="Shaposhnikov A.I."/>
            <person name="Willems A."/>
            <person name="Tikhonovich I.A."/>
        </authorList>
    </citation>
    <scope>NUCLEOTIDE SEQUENCE [LARGE SCALE GENOMIC DNA]</scope>
    <source>
        <strain evidence="2">V5/3M</strain>
    </source>
</reference>
<dbReference type="KEGG" id="moc:BB934_24045"/>